<evidence type="ECO:0000256" key="2">
    <source>
        <dbReference type="SAM" id="Phobius"/>
    </source>
</evidence>
<evidence type="ECO:0000313" key="4">
    <source>
        <dbReference type="Proteomes" id="UP001470230"/>
    </source>
</evidence>
<dbReference type="EMBL" id="JAPFFF010000009">
    <property type="protein sequence ID" value="KAK8883359.1"/>
    <property type="molecule type" value="Genomic_DNA"/>
</dbReference>
<evidence type="ECO:0008006" key="5">
    <source>
        <dbReference type="Google" id="ProtNLM"/>
    </source>
</evidence>
<feature type="transmembrane region" description="Helical" evidence="2">
    <location>
        <begin position="621"/>
        <end position="639"/>
    </location>
</feature>
<keyword evidence="4" id="KW-1185">Reference proteome</keyword>
<organism evidence="3 4">
    <name type="scientific">Tritrichomonas musculus</name>
    <dbReference type="NCBI Taxonomy" id="1915356"/>
    <lineage>
        <taxon>Eukaryota</taxon>
        <taxon>Metamonada</taxon>
        <taxon>Parabasalia</taxon>
        <taxon>Tritrichomonadida</taxon>
        <taxon>Tritrichomonadidae</taxon>
        <taxon>Tritrichomonas</taxon>
    </lineage>
</organism>
<sequence>MKKKVFFLIKYLGPNDETVSRPIEATPTISIKDIRVQIKKDIPQFSDRDIVLIRHNQVLEDDCTIGQLSQQNDLIILILPKIISINICYGKENPKRIDMDITLPIKKTIEKFFKNNKLRKKNNFIYYSLAYEKKLYPEISEKELKKKKLKQKKKKSSIKYQTCCSDLPLYTHKWWYSNFYLIRRLSLEDENITNDEERRFLIDQSNFLDVSGLSVYRPEDWTELISYQYYFQTNDKNLTKEKLEVINITPPSFDCSMKSIQLKLNEISSCSLRDSQNEYIRKAIRCGCQCAYAENIKMRWMRFWSKYKIYVSSMNVMIFSGNGKTFQYMKEIDNIDHIELQGANIYSNFDQNEIKDQYTVNNLKETPEIQNSLDEIKNLKKNENANIDNNYNDKNQSNNKNNDSDNNNSDTNVINNEIKNETLNNNSSNNIISENNNENALGITIYFNDNTSWEMVGDSQVAVSRLKVVLDQMIAINHKIDSENLLDNNLSLTNKEDDNDTEESLNKILGEEIGVFNPGDTIFDNSSRNSFAFDLQRQTTSYPHYSVILTPDEIGDKVIFKDYKGYNQGNNFDYLKENIQAITFFQKDYDTNDDNLPINNNDHLLVNFFAFGPTEKGHRNIFILFLSFFLVIYFCNRYFRK</sequence>
<dbReference type="Proteomes" id="UP001470230">
    <property type="component" value="Unassembled WGS sequence"/>
</dbReference>
<name>A0ABR2JX47_9EUKA</name>
<keyword evidence="2" id="KW-0812">Transmembrane</keyword>
<reference evidence="3 4" key="1">
    <citation type="submission" date="2024-04" db="EMBL/GenBank/DDBJ databases">
        <title>Tritrichomonas musculus Genome.</title>
        <authorList>
            <person name="Alves-Ferreira E."/>
            <person name="Grigg M."/>
            <person name="Lorenzi H."/>
            <person name="Galac M."/>
        </authorList>
    </citation>
    <scope>NUCLEOTIDE SEQUENCE [LARGE SCALE GENOMIC DNA]</scope>
    <source>
        <strain evidence="3 4">EAF2021</strain>
    </source>
</reference>
<comment type="caution">
    <text evidence="3">The sequence shown here is derived from an EMBL/GenBank/DDBJ whole genome shotgun (WGS) entry which is preliminary data.</text>
</comment>
<keyword evidence="2" id="KW-0472">Membrane</keyword>
<evidence type="ECO:0000313" key="3">
    <source>
        <dbReference type="EMBL" id="KAK8883359.1"/>
    </source>
</evidence>
<dbReference type="SUPFAM" id="SSF54236">
    <property type="entry name" value="Ubiquitin-like"/>
    <property type="match status" value="1"/>
</dbReference>
<accession>A0ABR2JX47</accession>
<evidence type="ECO:0000256" key="1">
    <source>
        <dbReference type="SAM" id="MobiDB-lite"/>
    </source>
</evidence>
<keyword evidence="2" id="KW-1133">Transmembrane helix</keyword>
<feature type="region of interest" description="Disordered" evidence="1">
    <location>
        <begin position="385"/>
        <end position="413"/>
    </location>
</feature>
<dbReference type="InterPro" id="IPR029071">
    <property type="entry name" value="Ubiquitin-like_domsf"/>
</dbReference>
<protein>
    <recommendedName>
        <fullName evidence="5">Ubiquitin-like domain-containing protein</fullName>
    </recommendedName>
</protein>
<proteinExistence type="predicted"/>
<gene>
    <name evidence="3" type="ORF">M9Y10_046009</name>
</gene>